<keyword evidence="2" id="KW-0949">S-adenosyl-L-methionine</keyword>
<dbReference type="AlphaFoldDB" id="A0A6G7PVG6"/>
<dbReference type="InterPro" id="IPR006638">
    <property type="entry name" value="Elp3/MiaA/NifB-like_rSAM"/>
</dbReference>
<name>A0A6G7PVG6_9BACT</name>
<dbReference type="SFLD" id="SFLDG01082">
    <property type="entry name" value="B12-binding_domain_containing"/>
    <property type="match status" value="1"/>
</dbReference>
<evidence type="ECO:0000256" key="2">
    <source>
        <dbReference type="ARBA" id="ARBA00022691"/>
    </source>
</evidence>
<keyword evidence="3" id="KW-0479">Metal-binding</keyword>
<dbReference type="Gene3D" id="3.40.50.280">
    <property type="entry name" value="Cobalamin-binding domain"/>
    <property type="match status" value="1"/>
</dbReference>
<evidence type="ECO:0000256" key="3">
    <source>
        <dbReference type="ARBA" id="ARBA00022723"/>
    </source>
</evidence>
<dbReference type="KEGG" id="tav:G4V39_05040"/>
<gene>
    <name evidence="6" type="ORF">G4V39_05040</name>
</gene>
<dbReference type="PANTHER" id="PTHR43409:SF7">
    <property type="entry name" value="BLL1977 PROTEIN"/>
    <property type="match status" value="1"/>
</dbReference>
<evidence type="ECO:0000256" key="5">
    <source>
        <dbReference type="ARBA" id="ARBA00023014"/>
    </source>
</evidence>
<dbReference type="GO" id="GO:0051536">
    <property type="term" value="F:iron-sulfur cluster binding"/>
    <property type="evidence" value="ECO:0007669"/>
    <property type="project" value="UniProtKB-KW"/>
</dbReference>
<comment type="cofactor">
    <cofactor evidence="1">
        <name>[4Fe-4S] cluster</name>
        <dbReference type="ChEBI" id="CHEBI:49883"/>
    </cofactor>
</comment>
<dbReference type="InterPro" id="IPR006158">
    <property type="entry name" value="Cobalamin-bd"/>
</dbReference>
<evidence type="ECO:0000256" key="1">
    <source>
        <dbReference type="ARBA" id="ARBA00001966"/>
    </source>
</evidence>
<dbReference type="GO" id="GO:0031419">
    <property type="term" value="F:cobalamin binding"/>
    <property type="evidence" value="ECO:0007669"/>
    <property type="project" value="InterPro"/>
</dbReference>
<keyword evidence="4" id="KW-0408">Iron</keyword>
<dbReference type="SUPFAM" id="SSF102114">
    <property type="entry name" value="Radical SAM enzymes"/>
    <property type="match status" value="1"/>
</dbReference>
<reference evidence="6 7" key="1">
    <citation type="submission" date="2020-02" db="EMBL/GenBank/DDBJ databases">
        <title>Genome analysis of Thermosulfuriphilus ammonigenes ST65T, an anaerobic thermophilic chemolithoautotrophic bacterium isolated from a deep-sea hydrothermal vent.</title>
        <authorList>
            <person name="Slobodkina G."/>
            <person name="Allioux M."/>
            <person name="Merkel A."/>
            <person name="Alain K."/>
            <person name="Jebbar M."/>
            <person name="Slobodkin A."/>
        </authorList>
    </citation>
    <scope>NUCLEOTIDE SEQUENCE [LARGE SCALE GENOMIC DNA]</scope>
    <source>
        <strain evidence="6 7">ST65</strain>
    </source>
</reference>
<evidence type="ECO:0000313" key="7">
    <source>
        <dbReference type="Proteomes" id="UP000502179"/>
    </source>
</evidence>
<dbReference type="EMBL" id="CP048877">
    <property type="protein sequence ID" value="QIJ71675.1"/>
    <property type="molecule type" value="Genomic_DNA"/>
</dbReference>
<proteinExistence type="predicted"/>
<dbReference type="NCBIfam" id="TIGR03975">
    <property type="entry name" value="rSAM_ocin_1"/>
    <property type="match status" value="1"/>
</dbReference>
<dbReference type="InterPro" id="IPR058240">
    <property type="entry name" value="rSAM_sf"/>
</dbReference>
<accession>A0A6G7PVG6</accession>
<dbReference type="InterPro" id="IPR023404">
    <property type="entry name" value="rSAM_horseshoe"/>
</dbReference>
<dbReference type="GO" id="GO:0005829">
    <property type="term" value="C:cytosol"/>
    <property type="evidence" value="ECO:0007669"/>
    <property type="project" value="TreeGrafter"/>
</dbReference>
<dbReference type="Proteomes" id="UP000502179">
    <property type="component" value="Chromosome"/>
</dbReference>
<evidence type="ECO:0000256" key="4">
    <source>
        <dbReference type="ARBA" id="ARBA00023004"/>
    </source>
</evidence>
<dbReference type="PROSITE" id="PS51918">
    <property type="entry name" value="RADICAL_SAM"/>
    <property type="match status" value="1"/>
</dbReference>
<keyword evidence="7" id="KW-1185">Reference proteome</keyword>
<dbReference type="GO" id="GO:0003824">
    <property type="term" value="F:catalytic activity"/>
    <property type="evidence" value="ECO:0007669"/>
    <property type="project" value="InterPro"/>
</dbReference>
<protein>
    <submittedName>
        <fullName evidence="6">RiPP maturation radical SAM protein 1</fullName>
    </submittedName>
</protein>
<dbReference type="PANTHER" id="PTHR43409">
    <property type="entry name" value="ANAEROBIC MAGNESIUM-PROTOPORPHYRIN IX MONOMETHYL ESTER CYCLASE-RELATED"/>
    <property type="match status" value="1"/>
</dbReference>
<dbReference type="Gene3D" id="3.80.30.20">
    <property type="entry name" value="tm_1862 like domain"/>
    <property type="match status" value="1"/>
</dbReference>
<organism evidence="6 7">
    <name type="scientific">Thermosulfuriphilus ammonigenes</name>
    <dbReference type="NCBI Taxonomy" id="1936021"/>
    <lineage>
        <taxon>Bacteria</taxon>
        <taxon>Pseudomonadati</taxon>
        <taxon>Thermodesulfobacteriota</taxon>
        <taxon>Thermodesulfobacteria</taxon>
        <taxon>Thermodesulfobacteriales</taxon>
        <taxon>Thermodesulfobacteriaceae</taxon>
        <taxon>Thermosulfuriphilus</taxon>
    </lineage>
</organism>
<evidence type="ECO:0000313" key="6">
    <source>
        <dbReference type="EMBL" id="QIJ71675.1"/>
    </source>
</evidence>
<sequence>MATAQQRPGVVLVSMPWPLFNRPSIQLATLKAFLEQEGWPCRAYHLYLSLLERIGPQGYYALSQSSWLSEAVGAAALFKEMSGAAESLYRRLAPRHGLKKDYFPRLVAALKETVAAFLASFDPEGILLVGFSVCLNQLTASLYAARSLKAVCPQLKIVFGGSSCAQEMGRSLMAAFPFIDYVVNGEGELPLLGLVRYLAGEEPTPPEGVFYRRSGEILGGGCSQIDDPDRLPVPDFSDYFQDLTALAPSKRFFPIIPLEFSRGCWWGRCRFCNLNLQWRGYRLKSPQRLAEEVIGLSQRLGVLDFALMDNVLPPARAMDFFRLLAKEGRDYHLFCELRARHSLKELREMRQGGLTEVQVGIEALSTSLLRRLNKGTTAMDNVAIMKNAQAAGLRLHGNLITCFPTSTSEEVAETLEALDFVFPFRPLKAVSFWLGYGSPVFSQPKIYGLRRLYPHSFYRYLFPPEILQTLVPLVWGYVGDRRRQQALWRPVVVKARAWAEAYRRLRGQGPLLSYRDGGDFIILRQVLPDGSVHHHRLRGPSRRVYLFLESPQSLEEISARMSLASDRLLAFLKDLVAKRLVFAEGDRFLALAIRGVEGGA</sequence>
<dbReference type="InterPro" id="IPR023984">
    <property type="entry name" value="rSAM_ocin_1"/>
</dbReference>
<dbReference type="SFLD" id="SFLDF00324">
    <property type="entry name" value="bacteriocin_maturation"/>
    <property type="match status" value="1"/>
</dbReference>
<dbReference type="PROSITE" id="PS51332">
    <property type="entry name" value="B12_BINDING"/>
    <property type="match status" value="1"/>
</dbReference>
<dbReference type="RefSeq" id="WP_166031893.1">
    <property type="nucleotide sequence ID" value="NZ_CP048877.1"/>
</dbReference>
<dbReference type="SFLD" id="SFLDS00029">
    <property type="entry name" value="Radical_SAM"/>
    <property type="match status" value="1"/>
</dbReference>
<dbReference type="GO" id="GO:0046872">
    <property type="term" value="F:metal ion binding"/>
    <property type="evidence" value="ECO:0007669"/>
    <property type="project" value="UniProtKB-KW"/>
</dbReference>
<dbReference type="InterPro" id="IPR007197">
    <property type="entry name" value="rSAM"/>
</dbReference>
<dbReference type="InterPro" id="IPR051198">
    <property type="entry name" value="BchE-like"/>
</dbReference>
<dbReference type="SMART" id="SM00729">
    <property type="entry name" value="Elp3"/>
    <property type="match status" value="1"/>
</dbReference>
<dbReference type="Pfam" id="PF04055">
    <property type="entry name" value="Radical_SAM"/>
    <property type="match status" value="1"/>
</dbReference>
<keyword evidence="5" id="KW-0411">Iron-sulfur</keyword>